<evidence type="ECO:0000256" key="3">
    <source>
        <dbReference type="ARBA" id="ARBA00022448"/>
    </source>
</evidence>
<keyword evidence="9" id="KW-0472">Membrane</keyword>
<dbReference type="GO" id="GO:0015288">
    <property type="term" value="F:porin activity"/>
    <property type="evidence" value="ECO:0007669"/>
    <property type="project" value="UniProtKB-KW"/>
</dbReference>
<keyword evidence="3" id="KW-0813">Transport</keyword>
<reference evidence="13" key="1">
    <citation type="submission" date="2017-01" db="EMBL/GenBank/DDBJ databases">
        <title>Genome Analysis of Deinococcus marmoris KOPRI26562.</title>
        <authorList>
            <person name="Kim J.H."/>
            <person name="Oh H.-M."/>
        </authorList>
    </citation>
    <scope>NUCLEOTIDE SEQUENCE [LARGE SCALE GENOMIC DNA]</scope>
    <source>
        <strain evidence="13">PAMC 26633</strain>
    </source>
</reference>
<dbReference type="GO" id="GO:0046930">
    <property type="term" value="C:pore complex"/>
    <property type="evidence" value="ECO:0007669"/>
    <property type="project" value="UniProtKB-KW"/>
</dbReference>
<dbReference type="CDD" id="cd00342">
    <property type="entry name" value="gram_neg_porins"/>
    <property type="match status" value="1"/>
</dbReference>
<dbReference type="OrthoDB" id="8982743at2"/>
<evidence type="ECO:0000256" key="1">
    <source>
        <dbReference type="ARBA" id="ARBA00004571"/>
    </source>
</evidence>
<name>A0A226WRE9_CABSO</name>
<feature type="domain" description="Porin" evidence="11">
    <location>
        <begin position="18"/>
        <end position="358"/>
    </location>
</feature>
<evidence type="ECO:0000256" key="7">
    <source>
        <dbReference type="ARBA" id="ARBA00023065"/>
    </source>
</evidence>
<dbReference type="InterPro" id="IPR033900">
    <property type="entry name" value="Gram_neg_porin_domain"/>
</dbReference>
<evidence type="ECO:0000259" key="11">
    <source>
        <dbReference type="Pfam" id="PF13609"/>
    </source>
</evidence>
<gene>
    <name evidence="12" type="ORF">BSU04_38195</name>
</gene>
<dbReference type="Proteomes" id="UP000214720">
    <property type="component" value="Unassembled WGS sequence"/>
</dbReference>
<evidence type="ECO:0000313" key="13">
    <source>
        <dbReference type="Proteomes" id="UP000214720"/>
    </source>
</evidence>
<organism evidence="12 13">
    <name type="scientific">Caballeronia sordidicola</name>
    <name type="common">Burkholderia sordidicola</name>
    <dbReference type="NCBI Taxonomy" id="196367"/>
    <lineage>
        <taxon>Bacteria</taxon>
        <taxon>Pseudomonadati</taxon>
        <taxon>Pseudomonadota</taxon>
        <taxon>Betaproteobacteria</taxon>
        <taxon>Burkholderiales</taxon>
        <taxon>Burkholderiaceae</taxon>
        <taxon>Caballeronia</taxon>
    </lineage>
</organism>
<dbReference type="PRINTS" id="PR00184">
    <property type="entry name" value="NEISSPPORIN"/>
</dbReference>
<dbReference type="AlphaFoldDB" id="A0A226WRE9"/>
<protein>
    <submittedName>
        <fullName evidence="12">Outer membrane protein (Porin)</fullName>
    </submittedName>
</protein>
<keyword evidence="8" id="KW-0626">Porin</keyword>
<comment type="caution">
    <text evidence="12">The sequence shown here is derived from an EMBL/GenBank/DDBJ whole genome shotgun (WGS) entry which is preliminary data.</text>
</comment>
<dbReference type="EMBL" id="MTHB01000256">
    <property type="protein sequence ID" value="OXC73178.1"/>
    <property type="molecule type" value="Genomic_DNA"/>
</dbReference>
<accession>A0A226WRE9</accession>
<keyword evidence="4" id="KW-1134">Transmembrane beta strand</keyword>
<sequence length="395" mass="41273">MNKFLLSVLIVSGTSVIAEQSYAQSSVTLYGVVDTAISYNTNAKGSSQWFLNSGNAGGNRWGLTGTEDLGGGLAAIFKLENGFSSTNGSIGQGGTFFGRNAYVGLSSPYGSVTMGRQSSSEYDFVYPFAAGSSLISAGSGFATHPGDADNLDNFNRMINSVKFQSVSYRGFKFGGSYAFGNIAGDFSRNSVYDAGASYTTGPIALAVGYERANDPNFSVYGDSTSSSATATNITSVATGGYASAKTQQIIVAAASYTLGDAVLKALYSNTQYKGLGSVAVTGLTALQNSFRGTATLDSYELNAAYYITPSLQAMASYVYTHNGNADNVASAHYNQINLGLDYHLSKRTDVYAFAMHERAAGTDATGRAAVAALTFATASSGRLQTIVQAGLRHQF</sequence>
<comment type="subunit">
    <text evidence="2">Homotrimer.</text>
</comment>
<dbReference type="Pfam" id="PF13609">
    <property type="entry name" value="Porin_4"/>
    <property type="match status" value="1"/>
</dbReference>
<evidence type="ECO:0000256" key="6">
    <source>
        <dbReference type="ARBA" id="ARBA00022729"/>
    </source>
</evidence>
<proteinExistence type="predicted"/>
<dbReference type="InterPro" id="IPR002299">
    <property type="entry name" value="Porin_Neis"/>
</dbReference>
<dbReference type="InterPro" id="IPR050298">
    <property type="entry name" value="Gram-neg_bact_OMP"/>
</dbReference>
<evidence type="ECO:0000256" key="4">
    <source>
        <dbReference type="ARBA" id="ARBA00022452"/>
    </source>
</evidence>
<evidence type="ECO:0000256" key="2">
    <source>
        <dbReference type="ARBA" id="ARBA00011233"/>
    </source>
</evidence>
<evidence type="ECO:0000313" key="12">
    <source>
        <dbReference type="EMBL" id="OXC73178.1"/>
    </source>
</evidence>
<dbReference type="PANTHER" id="PTHR34501">
    <property type="entry name" value="PROTEIN YDDL-RELATED"/>
    <property type="match status" value="1"/>
</dbReference>
<dbReference type="RefSeq" id="WP_089165080.1">
    <property type="nucleotide sequence ID" value="NZ_MTHB01000256.1"/>
</dbReference>
<dbReference type="GO" id="GO:0006811">
    <property type="term" value="P:monoatomic ion transport"/>
    <property type="evidence" value="ECO:0007669"/>
    <property type="project" value="UniProtKB-KW"/>
</dbReference>
<evidence type="ECO:0000256" key="10">
    <source>
        <dbReference type="ARBA" id="ARBA00023237"/>
    </source>
</evidence>
<keyword evidence="5" id="KW-0812">Transmembrane</keyword>
<dbReference type="PANTHER" id="PTHR34501:SF9">
    <property type="entry name" value="MAJOR OUTER MEMBRANE PROTEIN P.IA"/>
    <property type="match status" value="1"/>
</dbReference>
<dbReference type="Gene3D" id="2.40.160.10">
    <property type="entry name" value="Porin"/>
    <property type="match status" value="1"/>
</dbReference>
<keyword evidence="10" id="KW-0998">Cell outer membrane</keyword>
<evidence type="ECO:0000256" key="9">
    <source>
        <dbReference type="ARBA" id="ARBA00023136"/>
    </source>
</evidence>
<comment type="subcellular location">
    <subcellularLocation>
        <location evidence="1">Cell outer membrane</location>
        <topology evidence="1">Multi-pass membrane protein</topology>
    </subcellularLocation>
</comment>
<dbReference type="SUPFAM" id="SSF56935">
    <property type="entry name" value="Porins"/>
    <property type="match status" value="1"/>
</dbReference>
<keyword evidence="6" id="KW-0732">Signal</keyword>
<dbReference type="InterPro" id="IPR023614">
    <property type="entry name" value="Porin_dom_sf"/>
</dbReference>
<keyword evidence="7" id="KW-0406">Ion transport</keyword>
<evidence type="ECO:0000256" key="5">
    <source>
        <dbReference type="ARBA" id="ARBA00022692"/>
    </source>
</evidence>
<evidence type="ECO:0000256" key="8">
    <source>
        <dbReference type="ARBA" id="ARBA00023114"/>
    </source>
</evidence>
<dbReference type="GO" id="GO:0009279">
    <property type="term" value="C:cell outer membrane"/>
    <property type="evidence" value="ECO:0007669"/>
    <property type="project" value="UniProtKB-SubCell"/>
</dbReference>